<protein>
    <submittedName>
        <fullName evidence="8">Cysteine-rich receptor-like protein kinase 10</fullName>
    </submittedName>
</protein>
<gene>
    <name evidence="8" type="primary">LOC111280282</name>
</gene>
<keyword evidence="1" id="KW-0723">Serine/threonine-protein kinase</keyword>
<dbReference type="AlphaFoldDB" id="A0A6P5X4W2"/>
<organism evidence="7 8">
    <name type="scientific">Durio zibethinus</name>
    <name type="common">Durian</name>
    <dbReference type="NCBI Taxonomy" id="66656"/>
    <lineage>
        <taxon>Eukaryota</taxon>
        <taxon>Viridiplantae</taxon>
        <taxon>Streptophyta</taxon>
        <taxon>Embryophyta</taxon>
        <taxon>Tracheophyta</taxon>
        <taxon>Spermatophyta</taxon>
        <taxon>Magnoliopsida</taxon>
        <taxon>eudicotyledons</taxon>
        <taxon>Gunneridae</taxon>
        <taxon>Pentapetalae</taxon>
        <taxon>rosids</taxon>
        <taxon>malvids</taxon>
        <taxon>Malvales</taxon>
        <taxon>Malvaceae</taxon>
        <taxon>Helicteroideae</taxon>
        <taxon>Durio</taxon>
    </lineage>
</organism>
<keyword evidence="3" id="KW-0547">Nucleotide-binding</keyword>
<evidence type="ECO:0000256" key="3">
    <source>
        <dbReference type="ARBA" id="ARBA00022741"/>
    </source>
</evidence>
<dbReference type="PANTHER" id="PTHR27002">
    <property type="entry name" value="RECEPTOR-LIKE SERINE/THREONINE-PROTEIN KINASE SD1-8"/>
    <property type="match status" value="1"/>
</dbReference>
<dbReference type="PANTHER" id="PTHR27002:SF1104">
    <property type="entry name" value="CYSTEINE-RICH RECEPTOR-LIKE PROTEIN KINASE 27-RELATED"/>
    <property type="match status" value="1"/>
</dbReference>
<dbReference type="FunFam" id="3.30.200.20:FF:001120">
    <property type="entry name" value="Putative DUF26-domain receptor-like protein kinase family protein"/>
    <property type="match status" value="1"/>
</dbReference>
<dbReference type="Proteomes" id="UP000515121">
    <property type="component" value="Unplaced"/>
</dbReference>
<dbReference type="GeneID" id="111280282"/>
<dbReference type="InterPro" id="IPR011009">
    <property type="entry name" value="Kinase-like_dom_sf"/>
</dbReference>
<evidence type="ECO:0000313" key="7">
    <source>
        <dbReference type="Proteomes" id="UP000515121"/>
    </source>
</evidence>
<dbReference type="Gene3D" id="3.30.200.20">
    <property type="entry name" value="Phosphorylase Kinase, domain 1"/>
    <property type="match status" value="1"/>
</dbReference>
<dbReference type="Gene3D" id="1.10.510.10">
    <property type="entry name" value="Transferase(Phosphotransferase) domain 1"/>
    <property type="match status" value="1"/>
</dbReference>
<keyword evidence="2" id="KW-0808">Transferase</keyword>
<sequence length="290" mass="33110">MATSGSCLHRAAKDDEEDQMGEEKCFPFFHLHKFTTSIHEVADENVSTRLPFDFSRQSLHLDFSTIKEATINLSDHNKLGQGTLPDGQEVAAKRLSRNSEQGEVEFKIEFLLMARLQHTNLVRLIGFCLEEEERLLIYEFVPKSSLVGIAHYLYENSQLRIIHRNLKADIILLGAGMNHKIADFGIVWLFKYDQTHIDITRAVGTLQYVKHGHFSVKSDVYSFGVLVLETINGKRSVVSSTSRQGVFQLMQDMVNNSRTIGKKEKVTVSNSRTIRIKGESDISHMFWEFD</sequence>
<dbReference type="GO" id="GO:0005524">
    <property type="term" value="F:ATP binding"/>
    <property type="evidence" value="ECO:0007669"/>
    <property type="project" value="UniProtKB-KW"/>
</dbReference>
<keyword evidence="5" id="KW-0067">ATP-binding</keyword>
<dbReference type="RefSeq" id="XP_022723228.1">
    <property type="nucleotide sequence ID" value="XM_022867493.1"/>
</dbReference>
<accession>A0A6P5X4W2</accession>
<feature type="domain" description="Protein kinase" evidence="6">
    <location>
        <begin position="52"/>
        <end position="290"/>
    </location>
</feature>
<dbReference type="GO" id="GO:0005886">
    <property type="term" value="C:plasma membrane"/>
    <property type="evidence" value="ECO:0007669"/>
    <property type="project" value="TreeGrafter"/>
</dbReference>
<name>A0A6P5X4W2_DURZI</name>
<evidence type="ECO:0000256" key="1">
    <source>
        <dbReference type="ARBA" id="ARBA00022527"/>
    </source>
</evidence>
<evidence type="ECO:0000256" key="4">
    <source>
        <dbReference type="ARBA" id="ARBA00022777"/>
    </source>
</evidence>
<dbReference type="SUPFAM" id="SSF56112">
    <property type="entry name" value="Protein kinase-like (PK-like)"/>
    <property type="match status" value="1"/>
</dbReference>
<evidence type="ECO:0000259" key="6">
    <source>
        <dbReference type="PROSITE" id="PS50011"/>
    </source>
</evidence>
<dbReference type="OrthoDB" id="4062651at2759"/>
<evidence type="ECO:0000256" key="5">
    <source>
        <dbReference type="ARBA" id="ARBA00022840"/>
    </source>
</evidence>
<dbReference type="KEGG" id="dzi:111280282"/>
<reference evidence="8" key="1">
    <citation type="submission" date="2025-08" db="UniProtKB">
        <authorList>
            <consortium name="RefSeq"/>
        </authorList>
    </citation>
    <scope>IDENTIFICATION</scope>
    <source>
        <tissue evidence="8">Fruit stalk</tissue>
    </source>
</reference>
<proteinExistence type="predicted"/>
<dbReference type="GO" id="GO:0004674">
    <property type="term" value="F:protein serine/threonine kinase activity"/>
    <property type="evidence" value="ECO:0007669"/>
    <property type="project" value="UniProtKB-KW"/>
</dbReference>
<dbReference type="PROSITE" id="PS50011">
    <property type="entry name" value="PROTEIN_KINASE_DOM"/>
    <property type="match status" value="1"/>
</dbReference>
<evidence type="ECO:0000256" key="2">
    <source>
        <dbReference type="ARBA" id="ARBA00022679"/>
    </source>
</evidence>
<keyword evidence="4" id="KW-0418">Kinase</keyword>
<evidence type="ECO:0000313" key="8">
    <source>
        <dbReference type="RefSeq" id="XP_022723228.1"/>
    </source>
</evidence>
<dbReference type="InterPro" id="IPR000719">
    <property type="entry name" value="Prot_kinase_dom"/>
</dbReference>
<keyword evidence="7" id="KW-1185">Reference proteome</keyword>
<dbReference type="Pfam" id="PF07714">
    <property type="entry name" value="PK_Tyr_Ser-Thr"/>
    <property type="match status" value="2"/>
</dbReference>
<dbReference type="InterPro" id="IPR001245">
    <property type="entry name" value="Ser-Thr/Tyr_kinase_cat_dom"/>
</dbReference>